<feature type="region of interest" description="Disordered" evidence="10">
    <location>
        <begin position="1"/>
        <end position="26"/>
    </location>
</feature>
<feature type="domain" description="Rieske" evidence="11">
    <location>
        <begin position="77"/>
        <end position="169"/>
    </location>
</feature>
<dbReference type="Gene3D" id="2.102.10.10">
    <property type="entry name" value="Rieske [2Fe-2S] iron-sulphur domain"/>
    <property type="match status" value="1"/>
</dbReference>
<feature type="region of interest" description="Disordered" evidence="10">
    <location>
        <begin position="47"/>
        <end position="84"/>
    </location>
</feature>
<evidence type="ECO:0000256" key="2">
    <source>
        <dbReference type="ARBA" id="ARBA00015816"/>
    </source>
</evidence>
<evidence type="ECO:0000256" key="10">
    <source>
        <dbReference type="SAM" id="MobiDB-lite"/>
    </source>
</evidence>
<name>A0ABY3WSJ3_9ACTN</name>
<feature type="compositionally biased region" description="Polar residues" evidence="10">
    <location>
        <begin position="60"/>
        <end position="70"/>
    </location>
</feature>
<reference evidence="12 13" key="1">
    <citation type="submission" date="2021-03" db="EMBL/GenBank/DDBJ databases">
        <title>Complete genome of Streptomyces formicae strain 1H-GS9 (DSM 100524).</title>
        <authorList>
            <person name="Atanasov K.E."/>
            <person name="Altabella T."/>
            <person name="Ferrer A."/>
        </authorList>
    </citation>
    <scope>NUCLEOTIDE SEQUENCE [LARGE SCALE GENOMIC DNA]</scope>
    <source>
        <strain evidence="12 13">1H-GS9</strain>
    </source>
</reference>
<evidence type="ECO:0000256" key="4">
    <source>
        <dbReference type="ARBA" id="ARBA00022723"/>
    </source>
</evidence>
<gene>
    <name evidence="12" type="ORF">J4032_24825</name>
</gene>
<sequence>MSDHASREGATGREGADATGRRGATRRSVLLTGAAVVVAGCTEYKEETEGGESFVPAVPSSPTAQEQTGSPLPPGGEVLGTTSEVPEGGGKVFAAQKVVVTQPAAGDFKAFTAICTHQGCTVDKVEDGTIDCPCHGSRFRIADGSVERGPAQRPLEAKQITVSGDEIRLA</sequence>
<evidence type="ECO:0000256" key="1">
    <source>
        <dbReference type="ARBA" id="ARBA00002494"/>
    </source>
</evidence>
<evidence type="ECO:0000259" key="11">
    <source>
        <dbReference type="PROSITE" id="PS51296"/>
    </source>
</evidence>
<dbReference type="EMBL" id="CP071872">
    <property type="protein sequence ID" value="UNM14257.1"/>
    <property type="molecule type" value="Genomic_DNA"/>
</dbReference>
<accession>A0ABY3WSJ3</accession>
<dbReference type="SUPFAM" id="SSF50022">
    <property type="entry name" value="ISP domain"/>
    <property type="match status" value="1"/>
</dbReference>
<proteinExistence type="predicted"/>
<evidence type="ECO:0000256" key="6">
    <source>
        <dbReference type="ARBA" id="ARBA00023014"/>
    </source>
</evidence>
<evidence type="ECO:0000256" key="3">
    <source>
        <dbReference type="ARBA" id="ARBA00022714"/>
    </source>
</evidence>
<evidence type="ECO:0000313" key="13">
    <source>
        <dbReference type="Proteomes" id="UP000828924"/>
    </source>
</evidence>
<keyword evidence="4" id="KW-0479">Metal-binding</keyword>
<dbReference type="Pfam" id="PF00355">
    <property type="entry name" value="Rieske"/>
    <property type="match status" value="1"/>
</dbReference>
<keyword evidence="7" id="KW-1015">Disulfide bond</keyword>
<dbReference type="Proteomes" id="UP000828924">
    <property type="component" value="Chromosome"/>
</dbReference>
<comment type="function">
    <text evidence="1">Iron-sulfur subunit of the cytochrome bc1 complex, an essential component of the respiratory electron transport chain required for ATP synthesis. The bc1 complex catalyzes the oxidation of menaquinol and the reduction of cytochrome c in the respiratory chain. The bc1 complex operates through a Q-cycle mechanism that couples electron transfer to generation of the proton gradient that drives ATP synthesis.</text>
</comment>
<dbReference type="PROSITE" id="PS51296">
    <property type="entry name" value="RIESKE"/>
    <property type="match status" value="1"/>
</dbReference>
<evidence type="ECO:0000256" key="7">
    <source>
        <dbReference type="ARBA" id="ARBA00023157"/>
    </source>
</evidence>
<keyword evidence="6" id="KW-0411">Iron-sulfur</keyword>
<organism evidence="12 13">
    <name type="scientific">Streptomyces formicae</name>
    <dbReference type="NCBI Taxonomy" id="1616117"/>
    <lineage>
        <taxon>Bacteria</taxon>
        <taxon>Bacillati</taxon>
        <taxon>Actinomycetota</taxon>
        <taxon>Actinomycetes</taxon>
        <taxon>Kitasatosporales</taxon>
        <taxon>Streptomycetaceae</taxon>
        <taxon>Streptomyces</taxon>
    </lineage>
</organism>
<dbReference type="InterPro" id="IPR017941">
    <property type="entry name" value="Rieske_2Fe-2S"/>
</dbReference>
<evidence type="ECO:0000313" key="12">
    <source>
        <dbReference type="EMBL" id="UNM14257.1"/>
    </source>
</evidence>
<feature type="compositionally biased region" description="Basic and acidic residues" evidence="10">
    <location>
        <begin position="1"/>
        <end position="20"/>
    </location>
</feature>
<evidence type="ECO:0000256" key="5">
    <source>
        <dbReference type="ARBA" id="ARBA00023004"/>
    </source>
</evidence>
<keyword evidence="5" id="KW-0408">Iron</keyword>
<dbReference type="InterPro" id="IPR014349">
    <property type="entry name" value="Rieske_Fe-S_prot"/>
</dbReference>
<protein>
    <recommendedName>
        <fullName evidence="2">Cytochrome bc1 complex Rieske iron-sulfur subunit</fullName>
    </recommendedName>
    <alternativeName>
        <fullName evidence="8">Cytochrome bc1 reductase complex subunit QcrA</fullName>
    </alternativeName>
</protein>
<keyword evidence="3" id="KW-0001">2Fe-2S</keyword>
<dbReference type="RefSeq" id="WP_242333515.1">
    <property type="nucleotide sequence ID" value="NZ_CP071872.1"/>
</dbReference>
<dbReference type="InterPro" id="IPR005805">
    <property type="entry name" value="Rieske_Fe-S_prot_C"/>
</dbReference>
<dbReference type="PANTHER" id="PTHR10134">
    <property type="entry name" value="CYTOCHROME B-C1 COMPLEX SUBUNIT RIESKE, MITOCHONDRIAL"/>
    <property type="match status" value="1"/>
</dbReference>
<comment type="cofactor">
    <cofactor evidence="9">
        <name>[2Fe-2S] cluster</name>
        <dbReference type="ChEBI" id="CHEBI:190135"/>
    </cofactor>
</comment>
<dbReference type="InterPro" id="IPR036922">
    <property type="entry name" value="Rieske_2Fe-2S_sf"/>
</dbReference>
<keyword evidence="13" id="KW-1185">Reference proteome</keyword>
<evidence type="ECO:0000256" key="8">
    <source>
        <dbReference type="ARBA" id="ARBA00029586"/>
    </source>
</evidence>
<evidence type="ECO:0000256" key="9">
    <source>
        <dbReference type="ARBA" id="ARBA00034078"/>
    </source>
</evidence>
<dbReference type="CDD" id="cd03467">
    <property type="entry name" value="Rieske"/>
    <property type="match status" value="1"/>
</dbReference>
<dbReference type="PRINTS" id="PR00162">
    <property type="entry name" value="RIESKE"/>
</dbReference>